<dbReference type="AlphaFoldDB" id="A0A9P3LLA6"/>
<dbReference type="PANTHER" id="PTHR34365:SF7">
    <property type="entry name" value="GLYCINE-RICH DOMAIN-CONTAINING PROTEIN 1"/>
    <property type="match status" value="1"/>
</dbReference>
<evidence type="ECO:0000313" key="3">
    <source>
        <dbReference type="Proteomes" id="UP000703269"/>
    </source>
</evidence>
<comment type="caution">
    <text evidence="2">The sequence shown here is derived from an EMBL/GenBank/DDBJ whole genome shotgun (WGS) entry which is preliminary data.</text>
</comment>
<accession>A0A9P3LLA6</accession>
<organism evidence="2 3">
    <name type="scientific">Phanerochaete sordida</name>
    <dbReference type="NCBI Taxonomy" id="48140"/>
    <lineage>
        <taxon>Eukaryota</taxon>
        <taxon>Fungi</taxon>
        <taxon>Dikarya</taxon>
        <taxon>Basidiomycota</taxon>
        <taxon>Agaricomycotina</taxon>
        <taxon>Agaricomycetes</taxon>
        <taxon>Polyporales</taxon>
        <taxon>Phanerochaetaceae</taxon>
        <taxon>Phanerochaete</taxon>
    </lineage>
</organism>
<protein>
    <submittedName>
        <fullName evidence="2">Uncharacterized protein</fullName>
    </submittedName>
</protein>
<dbReference type="EMBL" id="BPQB01000081">
    <property type="protein sequence ID" value="GJE98082.1"/>
    <property type="molecule type" value="Genomic_DNA"/>
</dbReference>
<evidence type="ECO:0000256" key="1">
    <source>
        <dbReference type="SAM" id="MobiDB-lite"/>
    </source>
</evidence>
<dbReference type="OrthoDB" id="2684236at2759"/>
<dbReference type="Proteomes" id="UP000703269">
    <property type="component" value="Unassembled WGS sequence"/>
</dbReference>
<proteinExistence type="predicted"/>
<dbReference type="PANTHER" id="PTHR34365">
    <property type="entry name" value="ENOLASE (DUF1399)"/>
    <property type="match status" value="1"/>
</dbReference>
<reference evidence="2 3" key="1">
    <citation type="submission" date="2021-08" db="EMBL/GenBank/DDBJ databases">
        <title>Draft Genome Sequence of Phanerochaete sordida strain YK-624.</title>
        <authorList>
            <person name="Mori T."/>
            <person name="Dohra H."/>
            <person name="Suzuki T."/>
            <person name="Kawagishi H."/>
            <person name="Hirai H."/>
        </authorList>
    </citation>
    <scope>NUCLEOTIDE SEQUENCE [LARGE SCALE GENOMIC DNA]</scope>
    <source>
        <strain evidence="2 3">YK-624</strain>
    </source>
</reference>
<evidence type="ECO:0000313" key="2">
    <source>
        <dbReference type="EMBL" id="GJE98082.1"/>
    </source>
</evidence>
<feature type="region of interest" description="Disordered" evidence="1">
    <location>
        <begin position="511"/>
        <end position="534"/>
    </location>
</feature>
<keyword evidence="3" id="KW-1185">Reference proteome</keyword>
<dbReference type="Pfam" id="PF07173">
    <property type="entry name" value="GRDP-like"/>
    <property type="match status" value="1"/>
</dbReference>
<gene>
    <name evidence="2" type="ORF">PsYK624_143040</name>
</gene>
<sequence>MTSQNTFDKAAEAGDVILKYDPAHDDAPPPYRPPTSYSVGEHTLPNPLVSPEELRAHLCLLRAFRDLRTVVEGGQIGEWPAMVRAWTPEQRWAWFVGLAVERFQSWAETMTPYTSLDTWIDREMPPIDVLMVWHAYCLNPMWYAEDTTRLPILQPLRTLKDRLLALLVKSGDINGYEPSSDRKNSWHSKCGCPFEPIAAAAVMSSQAHDIVCPKCLAPYAVSLIDNAGTGYLQSKFASKCPSCSHIATKDGLAVLKFADDVTLDPSSASDRKKYGYGVYMAGTLRTVIDPTDEAVAARIKTRVHEVFTYDTTGRPTKDSWVKAIAQLSQYSMKGVQERALMVFARRMRKAKRVLGAYTDDRPFSVELVGAVIRQCSFIDKMTDFGWAKPGAFDGHEDEVVLQHAIARYHTFLDLMSSAPGSFFVPTLDIDLAWHTHQMKGELYQNDCMKLIHRFVDHDDRVEENHLATSFDVTCRAWQQRFQVPYTYCGCPLPGDTLGQKLTRLKHRLAHSGDAPHALQPPRRTDALSATHASEHSSVVLAQHTGAAEARRRQRAAKVQRRRARDERLVRGGKLDPAVAHGYDGHQAAFLYPVPFYAPPVGGCVAAGCGGFGPTADGGGFSGCAVVRRRMRGRCLRLRWYQ</sequence>
<name>A0A9P3LLA6_9APHY</name>
<dbReference type="InterPro" id="IPR009836">
    <property type="entry name" value="GRDP-like"/>
</dbReference>